<keyword evidence="2" id="KW-0472">Membrane</keyword>
<protein>
    <submittedName>
        <fullName evidence="4">Uncharacterized protein LOC106807316</fullName>
    </submittedName>
</protein>
<feature type="region of interest" description="Disordered" evidence="1">
    <location>
        <begin position="1"/>
        <end position="75"/>
    </location>
</feature>
<dbReference type="Proteomes" id="UP000695022">
    <property type="component" value="Unplaced"/>
</dbReference>
<evidence type="ECO:0000256" key="1">
    <source>
        <dbReference type="SAM" id="MobiDB-lite"/>
    </source>
</evidence>
<proteinExistence type="predicted"/>
<organism evidence="3 4">
    <name type="scientific">Priapulus caudatus</name>
    <name type="common">Priapulid worm</name>
    <dbReference type="NCBI Taxonomy" id="37621"/>
    <lineage>
        <taxon>Eukaryota</taxon>
        <taxon>Metazoa</taxon>
        <taxon>Ecdysozoa</taxon>
        <taxon>Scalidophora</taxon>
        <taxon>Priapulida</taxon>
        <taxon>Priapulimorpha</taxon>
        <taxon>Priapulimorphida</taxon>
        <taxon>Priapulidae</taxon>
        <taxon>Priapulus</taxon>
    </lineage>
</organism>
<feature type="transmembrane region" description="Helical" evidence="2">
    <location>
        <begin position="98"/>
        <end position="117"/>
    </location>
</feature>
<keyword evidence="2" id="KW-1133">Transmembrane helix</keyword>
<keyword evidence="3" id="KW-1185">Reference proteome</keyword>
<dbReference type="GeneID" id="106807316"/>
<dbReference type="RefSeq" id="XP_014665112.1">
    <property type="nucleotide sequence ID" value="XM_014809626.1"/>
</dbReference>
<sequence>MTTELAVEPPVYVETVPPPVHVKPDQRENAIPDESSMPSSQRPATPRQEDRFDDVVVTTRPPSRGDSGGQTDERQIVQTSSLLAPGILAGEYDPGAGATRLTVFFFFFFFVVVSRGWSMLRRQLSTDIPVDETSPPFSIGRIDPIHHQLDFPCIYGRFLLVACPC</sequence>
<evidence type="ECO:0000256" key="2">
    <source>
        <dbReference type="SAM" id="Phobius"/>
    </source>
</evidence>
<evidence type="ECO:0000313" key="3">
    <source>
        <dbReference type="Proteomes" id="UP000695022"/>
    </source>
</evidence>
<gene>
    <name evidence="4" type="primary">LOC106807316</name>
</gene>
<name>A0ABM1DYU1_PRICU</name>
<keyword evidence="2" id="KW-0812">Transmembrane</keyword>
<evidence type="ECO:0000313" key="4">
    <source>
        <dbReference type="RefSeq" id="XP_014665112.1"/>
    </source>
</evidence>
<reference evidence="4" key="1">
    <citation type="submission" date="2025-08" db="UniProtKB">
        <authorList>
            <consortium name="RefSeq"/>
        </authorList>
    </citation>
    <scope>IDENTIFICATION</scope>
</reference>
<accession>A0ABM1DYU1</accession>